<dbReference type="Proteomes" id="UP000649328">
    <property type="component" value="Unassembled WGS sequence"/>
</dbReference>
<sequence>MAAEISESVLVFKDRESAINTVTAMAKADTEKTEFDVMIDEKIIRISNLTLNEENLKKRWSAETAQVGALWTEYHSAEQGIYKSDLRPASCVHLNGHGASPYLVALTRAASYDGNWKTGFNPDFAMLTSLHLGHEVAKKNTVSETGWYTVPAYGYGQVWLEQIVVWQNQQRRICTMHAYGAGGISCDPWSAIMRGELPVVNGVHFVWNTDWQKMDFNNCGGGS</sequence>
<evidence type="ECO:0000313" key="1">
    <source>
        <dbReference type="EMBL" id="KAF7999826.1"/>
    </source>
</evidence>
<name>A0A8H7GNZ7_9ASCO</name>
<proteinExistence type="predicted"/>
<dbReference type="OrthoDB" id="4074419at2759"/>
<organism evidence="1 2">
    <name type="scientific">Metschnikowia pulcherrima</name>
    <dbReference type="NCBI Taxonomy" id="27326"/>
    <lineage>
        <taxon>Eukaryota</taxon>
        <taxon>Fungi</taxon>
        <taxon>Dikarya</taxon>
        <taxon>Ascomycota</taxon>
        <taxon>Saccharomycotina</taxon>
        <taxon>Pichiomycetes</taxon>
        <taxon>Metschnikowiaceae</taxon>
        <taxon>Metschnikowia</taxon>
    </lineage>
</organism>
<keyword evidence="2" id="KW-1185">Reference proteome</keyword>
<evidence type="ECO:0000313" key="2">
    <source>
        <dbReference type="Proteomes" id="UP000649328"/>
    </source>
</evidence>
<gene>
    <name evidence="1" type="ORF">HF325_005675</name>
</gene>
<protein>
    <submittedName>
        <fullName evidence="1">Uncharacterized protein</fullName>
    </submittedName>
</protein>
<reference evidence="1" key="1">
    <citation type="submission" date="2020-10" db="EMBL/GenBank/DDBJ databases">
        <title>The Whole-Genome Sequence of Metschnikowia persimmonesis, a Novel Endophytic Yeast Species Isolated from Medicinal Plant Diospyros kaki Thumb.</title>
        <authorList>
            <person name="Rahmat E."/>
            <person name="Kang Y."/>
        </authorList>
    </citation>
    <scope>NUCLEOTIDE SEQUENCE</scope>
    <source>
        <strain evidence="1">KIOM G15050</strain>
    </source>
</reference>
<dbReference type="EMBL" id="JACBPP010000008">
    <property type="protein sequence ID" value="KAF7999826.1"/>
    <property type="molecule type" value="Genomic_DNA"/>
</dbReference>
<comment type="caution">
    <text evidence="1">The sequence shown here is derived from an EMBL/GenBank/DDBJ whole genome shotgun (WGS) entry which is preliminary data.</text>
</comment>
<accession>A0A8H7GNZ7</accession>
<dbReference type="AlphaFoldDB" id="A0A8H7GNZ7"/>